<dbReference type="InterPro" id="IPR038770">
    <property type="entry name" value="Na+/solute_symporter_sf"/>
</dbReference>
<feature type="transmembrane region" description="Helical" evidence="5">
    <location>
        <begin position="149"/>
        <end position="170"/>
    </location>
</feature>
<keyword evidence="4 5" id="KW-0472">Membrane</keyword>
<dbReference type="EMBL" id="SMSI01000003">
    <property type="protein sequence ID" value="TDH35249.1"/>
    <property type="molecule type" value="Genomic_DNA"/>
</dbReference>
<dbReference type="InterPro" id="IPR002657">
    <property type="entry name" value="BilAc:Na_symport/Acr3"/>
</dbReference>
<proteinExistence type="predicted"/>
<accession>A0A4R5PJ19</accession>
<keyword evidence="7" id="KW-1185">Reference proteome</keyword>
<feature type="transmembrane region" description="Helical" evidence="5">
    <location>
        <begin position="82"/>
        <end position="108"/>
    </location>
</feature>
<evidence type="ECO:0000256" key="2">
    <source>
        <dbReference type="ARBA" id="ARBA00022692"/>
    </source>
</evidence>
<keyword evidence="3 5" id="KW-1133">Transmembrane helix</keyword>
<name>A0A4R5PJ19_9HYPH</name>
<dbReference type="Proteomes" id="UP000295131">
    <property type="component" value="Unassembled WGS sequence"/>
</dbReference>
<dbReference type="AlphaFoldDB" id="A0A4R5PJ19"/>
<evidence type="ECO:0000256" key="4">
    <source>
        <dbReference type="ARBA" id="ARBA00023136"/>
    </source>
</evidence>
<feature type="transmembrane region" description="Helical" evidence="5">
    <location>
        <begin position="247"/>
        <end position="265"/>
    </location>
</feature>
<evidence type="ECO:0000313" key="7">
    <source>
        <dbReference type="Proteomes" id="UP000295131"/>
    </source>
</evidence>
<evidence type="ECO:0000313" key="6">
    <source>
        <dbReference type="EMBL" id="TDH35249.1"/>
    </source>
</evidence>
<gene>
    <name evidence="6" type="ORF">E2A64_15675</name>
</gene>
<feature type="transmembrane region" description="Helical" evidence="5">
    <location>
        <begin position="213"/>
        <end position="235"/>
    </location>
</feature>
<dbReference type="Gene3D" id="1.20.1530.20">
    <property type="match status" value="1"/>
</dbReference>
<dbReference type="PANTHER" id="PTHR10361:SF24">
    <property type="entry name" value="P3 PROTEIN"/>
    <property type="match status" value="1"/>
</dbReference>
<dbReference type="InterPro" id="IPR004710">
    <property type="entry name" value="Bilac:Na_transpt"/>
</dbReference>
<organism evidence="6 7">
    <name type="scientific">Pseudohoeflea suaedae</name>
    <dbReference type="NCBI Taxonomy" id="877384"/>
    <lineage>
        <taxon>Bacteria</taxon>
        <taxon>Pseudomonadati</taxon>
        <taxon>Pseudomonadota</taxon>
        <taxon>Alphaproteobacteria</taxon>
        <taxon>Hyphomicrobiales</taxon>
        <taxon>Rhizobiaceae</taxon>
        <taxon>Pseudohoeflea</taxon>
    </lineage>
</organism>
<comment type="caution">
    <text evidence="6">The sequence shown here is derived from an EMBL/GenBank/DDBJ whole genome shotgun (WGS) entry which is preliminary data.</text>
</comment>
<evidence type="ECO:0000256" key="5">
    <source>
        <dbReference type="SAM" id="Phobius"/>
    </source>
</evidence>
<evidence type="ECO:0000256" key="3">
    <source>
        <dbReference type="ARBA" id="ARBA00022989"/>
    </source>
</evidence>
<reference evidence="6 7" key="1">
    <citation type="journal article" date="2013" name="Int. J. Syst. Evol. Microbiol.">
        <title>Hoeflea suaedae sp. nov., an endophytic bacterium isolated from the root of the halophyte Suaeda maritima.</title>
        <authorList>
            <person name="Chung E.J."/>
            <person name="Park J.A."/>
            <person name="Pramanik P."/>
            <person name="Bibi F."/>
            <person name="Jeon C.O."/>
            <person name="Chung Y.R."/>
        </authorList>
    </citation>
    <scope>NUCLEOTIDE SEQUENCE [LARGE SCALE GENOMIC DNA]</scope>
    <source>
        <strain evidence="6 7">YC6898</strain>
    </source>
</reference>
<sequence length="275" mass="28658">MFSLGLGLTIADFTRIAAAPKAFVTGLVAQVVLLPIIAFGLLALTDLPPHLAFGVMILAFCPGGATTNMLSRFARADVALSVTLTAFVSLLSVITVPLLIAATSSYFLDLGEQAIDITGLAISLAVITIVPVALGMITRRFASAFTLRAERYFFGASTVIFVIVLAGALASNWALFIANVTILGPILILFNVVLLAVGWYLARGLKLGGAQAATIAIEGGVQNSTLGITVASMIAGTAMPDYALPSAVYGITMYLVTLPAIFLLMRQPKLVARPA</sequence>
<feature type="transmembrane region" description="Helical" evidence="5">
    <location>
        <begin position="114"/>
        <end position="137"/>
    </location>
</feature>
<comment type="subcellular location">
    <subcellularLocation>
        <location evidence="1">Membrane</location>
        <topology evidence="1">Multi-pass membrane protein</topology>
    </subcellularLocation>
</comment>
<evidence type="ECO:0000256" key="1">
    <source>
        <dbReference type="ARBA" id="ARBA00004141"/>
    </source>
</evidence>
<keyword evidence="2 5" id="KW-0812">Transmembrane</keyword>
<feature type="transmembrane region" description="Helical" evidence="5">
    <location>
        <begin position="22"/>
        <end position="44"/>
    </location>
</feature>
<protein>
    <submittedName>
        <fullName evidence="6">Bile acid:sodium symporter family protein</fullName>
    </submittedName>
</protein>
<dbReference type="OrthoDB" id="9806785at2"/>
<feature type="transmembrane region" description="Helical" evidence="5">
    <location>
        <begin position="50"/>
        <end position="70"/>
    </location>
</feature>
<dbReference type="Pfam" id="PF01758">
    <property type="entry name" value="SBF"/>
    <property type="match status" value="1"/>
</dbReference>
<dbReference type="PANTHER" id="PTHR10361">
    <property type="entry name" value="SODIUM-BILE ACID COTRANSPORTER"/>
    <property type="match status" value="1"/>
</dbReference>
<feature type="transmembrane region" description="Helical" evidence="5">
    <location>
        <begin position="176"/>
        <end position="201"/>
    </location>
</feature>
<dbReference type="GO" id="GO:0016020">
    <property type="term" value="C:membrane"/>
    <property type="evidence" value="ECO:0007669"/>
    <property type="project" value="UniProtKB-SubCell"/>
</dbReference>